<evidence type="ECO:0000256" key="1">
    <source>
        <dbReference type="SAM" id="Coils"/>
    </source>
</evidence>
<gene>
    <name evidence="3" type="ORF">XNOV1_A026793</name>
</gene>
<evidence type="ECO:0000313" key="3">
    <source>
        <dbReference type="EMBL" id="CAJ1048617.1"/>
    </source>
</evidence>
<protein>
    <submittedName>
        <fullName evidence="3">Uncharacterized protein LOC117536879</fullName>
    </submittedName>
</protein>
<proteinExistence type="predicted"/>
<feature type="region of interest" description="Disordered" evidence="2">
    <location>
        <begin position="1"/>
        <end position="31"/>
    </location>
</feature>
<organism evidence="3 4">
    <name type="scientific">Xyrichtys novacula</name>
    <name type="common">Pearly razorfish</name>
    <name type="synonym">Hemipteronotus novacula</name>
    <dbReference type="NCBI Taxonomy" id="13765"/>
    <lineage>
        <taxon>Eukaryota</taxon>
        <taxon>Metazoa</taxon>
        <taxon>Chordata</taxon>
        <taxon>Craniata</taxon>
        <taxon>Vertebrata</taxon>
        <taxon>Euteleostomi</taxon>
        <taxon>Actinopterygii</taxon>
        <taxon>Neopterygii</taxon>
        <taxon>Teleostei</taxon>
        <taxon>Neoteleostei</taxon>
        <taxon>Acanthomorphata</taxon>
        <taxon>Eupercaria</taxon>
        <taxon>Labriformes</taxon>
        <taxon>Labridae</taxon>
        <taxon>Xyrichtys</taxon>
    </lineage>
</organism>
<name>A0AAV1EJ05_XYRNO</name>
<reference evidence="3" key="1">
    <citation type="submission" date="2023-08" db="EMBL/GenBank/DDBJ databases">
        <authorList>
            <person name="Alioto T."/>
            <person name="Alioto T."/>
            <person name="Gomez Garrido J."/>
        </authorList>
    </citation>
    <scope>NUCLEOTIDE SEQUENCE</scope>
</reference>
<evidence type="ECO:0000313" key="4">
    <source>
        <dbReference type="Proteomes" id="UP001178508"/>
    </source>
</evidence>
<evidence type="ECO:0000256" key="2">
    <source>
        <dbReference type="SAM" id="MobiDB-lite"/>
    </source>
</evidence>
<keyword evidence="4" id="KW-1185">Reference proteome</keyword>
<dbReference type="EMBL" id="OY660864">
    <property type="protein sequence ID" value="CAJ1048617.1"/>
    <property type="molecule type" value="Genomic_DNA"/>
</dbReference>
<sequence>MAPDFPDMYKRPFRKRNFYGPQGGPAEKDPVKNLHTAAHDRSDVITIVEHNMKQQKKDLKALIDKNEDLEAGSRRYDLCITRIKEKRVMRKNSTNIMVKLLQQTYRETFTTQQVPSDASFW</sequence>
<dbReference type="Proteomes" id="UP001178508">
    <property type="component" value="Chromosome 1"/>
</dbReference>
<feature type="coiled-coil region" evidence="1">
    <location>
        <begin position="45"/>
        <end position="72"/>
    </location>
</feature>
<accession>A0AAV1EJ05</accession>
<keyword evidence="1" id="KW-0175">Coiled coil</keyword>
<dbReference type="AlphaFoldDB" id="A0AAV1EJ05"/>